<dbReference type="Proteomes" id="UP001221898">
    <property type="component" value="Unassembled WGS sequence"/>
</dbReference>
<gene>
    <name evidence="2" type="ORF">AAFF_G00139850</name>
</gene>
<proteinExistence type="predicted"/>
<keyword evidence="3" id="KW-1185">Reference proteome</keyword>
<comment type="caution">
    <text evidence="2">The sequence shown here is derived from an EMBL/GenBank/DDBJ whole genome shotgun (WGS) entry which is preliminary data.</text>
</comment>
<feature type="coiled-coil region" evidence="1">
    <location>
        <begin position="274"/>
        <end position="489"/>
    </location>
</feature>
<name>A0AAD7TC88_9TELE</name>
<accession>A0AAD7TC88</accession>
<protein>
    <submittedName>
        <fullName evidence="2">Uncharacterized protein</fullName>
    </submittedName>
</protein>
<reference evidence="2" key="1">
    <citation type="journal article" date="2023" name="Science">
        <title>Genome structures resolve the early diversification of teleost fishes.</title>
        <authorList>
            <person name="Parey E."/>
            <person name="Louis A."/>
            <person name="Montfort J."/>
            <person name="Bouchez O."/>
            <person name="Roques C."/>
            <person name="Iampietro C."/>
            <person name="Lluch J."/>
            <person name="Castinel A."/>
            <person name="Donnadieu C."/>
            <person name="Desvignes T."/>
            <person name="Floi Bucao C."/>
            <person name="Jouanno E."/>
            <person name="Wen M."/>
            <person name="Mejri S."/>
            <person name="Dirks R."/>
            <person name="Jansen H."/>
            <person name="Henkel C."/>
            <person name="Chen W.J."/>
            <person name="Zahm M."/>
            <person name="Cabau C."/>
            <person name="Klopp C."/>
            <person name="Thompson A.W."/>
            <person name="Robinson-Rechavi M."/>
            <person name="Braasch I."/>
            <person name="Lecointre G."/>
            <person name="Bobe J."/>
            <person name="Postlethwait J.H."/>
            <person name="Berthelot C."/>
            <person name="Roest Crollius H."/>
            <person name="Guiguen Y."/>
        </authorList>
    </citation>
    <scope>NUCLEOTIDE SEQUENCE</scope>
    <source>
        <strain evidence="2">NC1722</strain>
    </source>
</reference>
<dbReference type="EMBL" id="JAINUG010000002">
    <property type="protein sequence ID" value="KAJ8418276.1"/>
    <property type="molecule type" value="Genomic_DNA"/>
</dbReference>
<evidence type="ECO:0000313" key="2">
    <source>
        <dbReference type="EMBL" id="KAJ8418276.1"/>
    </source>
</evidence>
<keyword evidence="1" id="KW-0175">Coiled coil</keyword>
<organism evidence="2 3">
    <name type="scientific">Aldrovandia affinis</name>
    <dbReference type="NCBI Taxonomy" id="143900"/>
    <lineage>
        <taxon>Eukaryota</taxon>
        <taxon>Metazoa</taxon>
        <taxon>Chordata</taxon>
        <taxon>Craniata</taxon>
        <taxon>Vertebrata</taxon>
        <taxon>Euteleostomi</taxon>
        <taxon>Actinopterygii</taxon>
        <taxon>Neopterygii</taxon>
        <taxon>Teleostei</taxon>
        <taxon>Notacanthiformes</taxon>
        <taxon>Halosauridae</taxon>
        <taxon>Aldrovandia</taxon>
    </lineage>
</organism>
<feature type="coiled-coil region" evidence="1">
    <location>
        <begin position="182"/>
        <end position="223"/>
    </location>
</feature>
<evidence type="ECO:0000256" key="1">
    <source>
        <dbReference type="SAM" id="Coils"/>
    </source>
</evidence>
<sequence>MNPKEYLRIHTLKCPDCCTVGQGDVAERGKDYGSQMHTSQYSENSTLDISHLSIPVNSGNNRLGFHKQATGLMPKVLVKEDMLKAEENEVHRNVDPQATMSLEQINLFLHKMRELQRPAQPRHRIATSTPLLLSNELDGSDDEFNASDSLPNAQYIIRSMFKDREKLFGDLEHSEGRRSSMRENHKDVINALEEKLQYKELELQQMVQLLLTMQQELEETRKQSDLKVAEIGLLAEKLKLEGKKYKENAAHFDHTCGSLKGKLLTSKADNRTFVKQLRELLEKYEKLKRFASAAKKQSFEDLADKQRALKSLEEAKQEREQLYTVQRLLKEQEEAALRAVSDLKEKLQSVGEDRERNVEEKQRLEDEASEMKREIKHLRDQLYKKRNESRRLTKHVSSVELEKEAGMKQLQESRAHISTLKKKLDEYRVDKESTSLQIKEMRHEAKRNQDKLWAETLLVQDYKACQKTAEGLQKEVAALSKLVLDLKQDKCLLKKELEELCLERKQFEEKNQRDGERFKGVIASLETERNLLLAELGDLRQDYLTMSDRIAQRMGHVDQDESHACVHDYVSICEEYHPDRTATVSSIQSKEDDEQEARE</sequence>
<dbReference type="AlphaFoldDB" id="A0AAD7TC88"/>
<evidence type="ECO:0000313" key="3">
    <source>
        <dbReference type="Proteomes" id="UP001221898"/>
    </source>
</evidence>